<keyword evidence="6" id="KW-0503">Monooxygenase</keyword>
<evidence type="ECO:0000256" key="2">
    <source>
        <dbReference type="ARBA" id="ARBA00009881"/>
    </source>
</evidence>
<dbReference type="PANTHER" id="PTHR42747">
    <property type="entry name" value="NITRONATE MONOOXYGENASE-RELATED"/>
    <property type="match status" value="1"/>
</dbReference>
<dbReference type="OMA" id="NLFCHAP"/>
<gene>
    <name evidence="9" type="ORF">E3Q03_04210</name>
    <name evidence="8" type="ORF">E3Q17_01799</name>
    <name evidence="7" type="ORF">E3Q22_02799</name>
</gene>
<sequence length="343" mass="37193">MTFRKLLQSVKLPIIQAPMAGVNTPQMAISACNSGIVGSIGCGMMEPASIKGSIEKIRNGTEKPFNINLFIVDNLDGYQPDRVAIKWLDDVYAERGLELPNPSKFAPKFEDQFAVLLEQAPPIASFAFGILDGPQVRNLHDRKIAVVGAATSLEEALQWESVGADACVIQGIEAGGHRCSFINTDDPGQPLLELLESVRNHLNIPLIAAGGLMNGGDVQAALSAGADYAQLGTVFLTTDESPIPQAYRDALYSSKGEDTTLTKGFSGRLARGIRNKFINQSSHQYSFPYPVQNAFTQPLRKDAAQRNSSDDLSMWSGKGVEAVKDSPSIESLVTRLEEEYYVK</sequence>
<evidence type="ECO:0000313" key="7">
    <source>
        <dbReference type="EMBL" id="TIB78113.1"/>
    </source>
</evidence>
<dbReference type="EMBL" id="SPRH01000016">
    <property type="protein sequence ID" value="TIC01625.1"/>
    <property type="molecule type" value="Genomic_DNA"/>
</dbReference>
<comment type="caution">
    <text evidence="7">The sequence shown here is derived from an EMBL/GenBank/DDBJ whole genome shotgun (WGS) entry which is preliminary data.</text>
</comment>
<dbReference type="Proteomes" id="UP000305362">
    <property type="component" value="Unassembled WGS sequence"/>
</dbReference>
<evidence type="ECO:0000313" key="10">
    <source>
        <dbReference type="Proteomes" id="UP000305362"/>
    </source>
</evidence>
<dbReference type="InterPro" id="IPR013785">
    <property type="entry name" value="Aldolase_TIM"/>
</dbReference>
<organism evidence="7 12">
    <name type="scientific">Wallemia mellicola</name>
    <dbReference type="NCBI Taxonomy" id="1708541"/>
    <lineage>
        <taxon>Eukaryota</taxon>
        <taxon>Fungi</taxon>
        <taxon>Dikarya</taxon>
        <taxon>Basidiomycota</taxon>
        <taxon>Wallemiomycotina</taxon>
        <taxon>Wallemiomycetes</taxon>
        <taxon>Wallemiales</taxon>
        <taxon>Wallemiaceae</taxon>
        <taxon>Wallemia</taxon>
    </lineage>
</organism>
<evidence type="ECO:0000313" key="11">
    <source>
        <dbReference type="Proteomes" id="UP000307169"/>
    </source>
</evidence>
<dbReference type="AlphaFoldDB" id="A0A4T0M5Y3"/>
<comment type="similarity">
    <text evidence="2">Belongs to the nitronate monooxygenase family. NMO class I subfamily.</text>
</comment>
<dbReference type="PANTHER" id="PTHR42747:SF3">
    <property type="entry name" value="NITRONATE MONOOXYGENASE-RELATED"/>
    <property type="match status" value="1"/>
</dbReference>
<dbReference type="CDD" id="cd04730">
    <property type="entry name" value="NPD_like"/>
    <property type="match status" value="1"/>
</dbReference>
<keyword evidence="5" id="KW-0560">Oxidoreductase</keyword>
<evidence type="ECO:0000256" key="3">
    <source>
        <dbReference type="ARBA" id="ARBA00022630"/>
    </source>
</evidence>
<proteinExistence type="inferred from homology"/>
<dbReference type="EMBL" id="SPRC01000029">
    <property type="protein sequence ID" value="TIB78113.1"/>
    <property type="molecule type" value="Genomic_DNA"/>
</dbReference>
<dbReference type="InterPro" id="IPR004136">
    <property type="entry name" value="NMO"/>
</dbReference>
<evidence type="ECO:0000256" key="6">
    <source>
        <dbReference type="ARBA" id="ARBA00023033"/>
    </source>
</evidence>
<evidence type="ECO:0000256" key="1">
    <source>
        <dbReference type="ARBA" id="ARBA00001917"/>
    </source>
</evidence>
<comment type="cofactor">
    <cofactor evidence="1">
        <name>FMN</name>
        <dbReference type="ChEBI" id="CHEBI:58210"/>
    </cofactor>
</comment>
<dbReference type="PROSITE" id="PS51257">
    <property type="entry name" value="PROKAR_LIPOPROTEIN"/>
    <property type="match status" value="1"/>
</dbReference>
<dbReference type="GO" id="GO:0018580">
    <property type="term" value="F:nitronate monooxygenase activity"/>
    <property type="evidence" value="ECO:0007669"/>
    <property type="project" value="InterPro"/>
</dbReference>
<evidence type="ECO:0000313" key="12">
    <source>
        <dbReference type="Proteomes" id="UP000310685"/>
    </source>
</evidence>
<dbReference type="OrthoDB" id="412383at2759"/>
<dbReference type="Proteomes" id="UP000310685">
    <property type="component" value="Unassembled WGS sequence"/>
</dbReference>
<evidence type="ECO:0000256" key="4">
    <source>
        <dbReference type="ARBA" id="ARBA00022643"/>
    </source>
</evidence>
<evidence type="ECO:0000313" key="9">
    <source>
        <dbReference type="EMBL" id="TIC58583.1"/>
    </source>
</evidence>
<dbReference type="Pfam" id="PF03060">
    <property type="entry name" value="NMO"/>
    <property type="match status" value="1"/>
</dbReference>
<dbReference type="Gene3D" id="3.20.20.70">
    <property type="entry name" value="Aldolase class I"/>
    <property type="match status" value="1"/>
</dbReference>
<protein>
    <submittedName>
        <fullName evidence="7">Reductase</fullName>
    </submittedName>
</protein>
<dbReference type="Proteomes" id="UP000307169">
    <property type="component" value="Unassembled WGS sequence"/>
</dbReference>
<evidence type="ECO:0000256" key="5">
    <source>
        <dbReference type="ARBA" id="ARBA00023002"/>
    </source>
</evidence>
<evidence type="ECO:0000313" key="8">
    <source>
        <dbReference type="EMBL" id="TIC01625.1"/>
    </source>
</evidence>
<keyword evidence="4" id="KW-0288">FMN</keyword>
<keyword evidence="3" id="KW-0285">Flavoprotein</keyword>
<reference evidence="10 11" key="1">
    <citation type="submission" date="2019-03" db="EMBL/GenBank/DDBJ databases">
        <title>Sequencing 25 genomes of Wallemia mellicola.</title>
        <authorList>
            <person name="Gostincar C."/>
        </authorList>
    </citation>
    <scope>NUCLEOTIDE SEQUENCE [LARGE SCALE GENOMIC DNA]</scope>
    <source>
        <strain evidence="8 11">EXF-1262</strain>
        <strain evidence="9 10">EXF-1277</strain>
        <strain evidence="7 12">EXF-6152</strain>
    </source>
</reference>
<dbReference type="SUPFAM" id="SSF51412">
    <property type="entry name" value="Inosine monophosphate dehydrogenase (IMPDH)"/>
    <property type="match status" value="1"/>
</dbReference>
<name>A0A4T0M5Y3_9BASI</name>
<accession>A0A4T0M5Y3</accession>
<dbReference type="EMBL" id="SPRV01000083">
    <property type="protein sequence ID" value="TIC58583.1"/>
    <property type="molecule type" value="Genomic_DNA"/>
</dbReference>